<name>A0A0F9HJR9_9ZZZZ</name>
<organism evidence="11">
    <name type="scientific">marine sediment metagenome</name>
    <dbReference type="NCBI Taxonomy" id="412755"/>
    <lineage>
        <taxon>unclassified sequences</taxon>
        <taxon>metagenomes</taxon>
        <taxon>ecological metagenomes</taxon>
    </lineage>
</organism>
<dbReference type="Gene3D" id="1.20.272.10">
    <property type="match status" value="1"/>
</dbReference>
<dbReference type="GO" id="GO:0003677">
    <property type="term" value="F:DNA binding"/>
    <property type="evidence" value="ECO:0007669"/>
    <property type="project" value="InterPro"/>
</dbReference>
<dbReference type="Gene3D" id="3.40.50.300">
    <property type="entry name" value="P-loop containing nucleotide triphosphate hydrolases"/>
    <property type="match status" value="1"/>
</dbReference>
<sequence>MKFTEFVHKYKKMGKLPLYVISGDEHFLKKQILAEIKKRFISEGGKQQGLVEFNSKDTSSNIENTKGSTLLFNDILDEVRTVSMFGKYKLVIAENDDNFLDRYQDKVLEYIKSPFKVNCLVLDVPSIDKRTRLAKALDNKHGILIECNKLYDSPAPWEKDRPEYDSELTRWITMHAKNYDKIINLKTAFCLLEKTGDNLGIIDKQIDVLSIYVGDRKEITVEDIQKLLGLSHREKLFHLLDAIGMKDIVSAIKAAKKMFELGMENERKNITYDEKTIAIVMINSIHKRMRDLWKAIKILDKGGDKEDILGEKLVRRPFIDKFIKQAKHFAGGEMPEKWEYMLEADLLCKTSRLSPPLIIEQLITKLCT</sequence>
<dbReference type="AlphaFoldDB" id="A0A0F9HJR9"/>
<dbReference type="GO" id="GO:0009360">
    <property type="term" value="C:DNA polymerase III complex"/>
    <property type="evidence" value="ECO:0007669"/>
    <property type="project" value="InterPro"/>
</dbReference>
<dbReference type="EC" id="2.7.7.7" evidence="1"/>
<dbReference type="InterPro" id="IPR010372">
    <property type="entry name" value="DNA_pol3_delta_N"/>
</dbReference>
<evidence type="ECO:0000256" key="7">
    <source>
        <dbReference type="ARBA" id="ARBA00034754"/>
    </source>
</evidence>
<comment type="catalytic activity">
    <reaction evidence="8">
        <text>DNA(n) + a 2'-deoxyribonucleoside 5'-triphosphate = DNA(n+1) + diphosphate</text>
        <dbReference type="Rhea" id="RHEA:22508"/>
        <dbReference type="Rhea" id="RHEA-COMP:17339"/>
        <dbReference type="Rhea" id="RHEA-COMP:17340"/>
        <dbReference type="ChEBI" id="CHEBI:33019"/>
        <dbReference type="ChEBI" id="CHEBI:61560"/>
        <dbReference type="ChEBI" id="CHEBI:173112"/>
        <dbReference type="EC" id="2.7.7.7"/>
    </reaction>
</comment>
<comment type="similarity">
    <text evidence="7">Belongs to the DNA polymerase HolA subunit family.</text>
</comment>
<comment type="caution">
    <text evidence="11">The sequence shown here is derived from an EMBL/GenBank/DDBJ whole genome shotgun (WGS) entry which is preliminary data.</text>
</comment>
<dbReference type="InterPro" id="IPR048466">
    <property type="entry name" value="DNA_pol3_delta-like_C"/>
</dbReference>
<evidence type="ECO:0000259" key="10">
    <source>
        <dbReference type="Pfam" id="PF21694"/>
    </source>
</evidence>
<evidence type="ECO:0000256" key="6">
    <source>
        <dbReference type="ARBA" id="ARBA00022932"/>
    </source>
</evidence>
<keyword evidence="6" id="KW-0239">DNA-directed DNA polymerase</keyword>
<evidence type="ECO:0000313" key="11">
    <source>
        <dbReference type="EMBL" id="KKM03427.1"/>
    </source>
</evidence>
<evidence type="ECO:0000256" key="8">
    <source>
        <dbReference type="ARBA" id="ARBA00049244"/>
    </source>
</evidence>
<dbReference type="InterPro" id="IPR005790">
    <property type="entry name" value="DNA_polIII_delta"/>
</dbReference>
<dbReference type="GO" id="GO:0003887">
    <property type="term" value="F:DNA-directed DNA polymerase activity"/>
    <property type="evidence" value="ECO:0007669"/>
    <property type="project" value="UniProtKB-KW"/>
</dbReference>
<evidence type="ECO:0000256" key="3">
    <source>
        <dbReference type="ARBA" id="ARBA00022679"/>
    </source>
</evidence>
<keyword evidence="4" id="KW-0548">Nucleotidyltransferase</keyword>
<feature type="domain" description="DNA polymerase III delta N-terminal" evidence="9">
    <location>
        <begin position="55"/>
        <end position="147"/>
    </location>
</feature>
<dbReference type="EMBL" id="LAZR01016682">
    <property type="protein sequence ID" value="KKM03427.1"/>
    <property type="molecule type" value="Genomic_DNA"/>
</dbReference>
<keyword evidence="5" id="KW-0235">DNA replication</keyword>
<evidence type="ECO:0000256" key="2">
    <source>
        <dbReference type="ARBA" id="ARBA00017703"/>
    </source>
</evidence>
<gene>
    <name evidence="11" type="ORF">LCGC14_1774510</name>
</gene>
<proteinExistence type="inferred from homology"/>
<dbReference type="PANTHER" id="PTHR34388:SF1">
    <property type="entry name" value="DNA POLYMERASE III SUBUNIT DELTA"/>
    <property type="match status" value="1"/>
</dbReference>
<reference evidence="11" key="1">
    <citation type="journal article" date="2015" name="Nature">
        <title>Complex archaea that bridge the gap between prokaryotes and eukaryotes.</title>
        <authorList>
            <person name="Spang A."/>
            <person name="Saw J.H."/>
            <person name="Jorgensen S.L."/>
            <person name="Zaremba-Niedzwiedzka K."/>
            <person name="Martijn J."/>
            <person name="Lind A.E."/>
            <person name="van Eijk R."/>
            <person name="Schleper C."/>
            <person name="Guy L."/>
            <person name="Ettema T.J."/>
        </authorList>
    </citation>
    <scope>NUCLEOTIDE SEQUENCE</scope>
</reference>
<dbReference type="PANTHER" id="PTHR34388">
    <property type="entry name" value="DNA POLYMERASE III SUBUNIT DELTA"/>
    <property type="match status" value="1"/>
</dbReference>
<evidence type="ECO:0000256" key="5">
    <source>
        <dbReference type="ARBA" id="ARBA00022705"/>
    </source>
</evidence>
<dbReference type="InterPro" id="IPR008921">
    <property type="entry name" value="DNA_pol3_clamp-load_cplx_C"/>
</dbReference>
<dbReference type="Pfam" id="PF06144">
    <property type="entry name" value="DNA_pol3_delta"/>
    <property type="match status" value="1"/>
</dbReference>
<dbReference type="Gene3D" id="1.10.8.60">
    <property type="match status" value="1"/>
</dbReference>
<protein>
    <recommendedName>
        <fullName evidence="2">DNA polymerase III subunit delta</fullName>
        <ecNumber evidence="1">2.7.7.7</ecNumber>
    </recommendedName>
</protein>
<dbReference type="GO" id="GO:0006261">
    <property type="term" value="P:DNA-templated DNA replication"/>
    <property type="evidence" value="ECO:0007669"/>
    <property type="project" value="TreeGrafter"/>
</dbReference>
<dbReference type="InterPro" id="IPR027417">
    <property type="entry name" value="P-loop_NTPase"/>
</dbReference>
<keyword evidence="3" id="KW-0808">Transferase</keyword>
<dbReference type="Pfam" id="PF21694">
    <property type="entry name" value="DNA_pol3_delta_C"/>
    <property type="match status" value="1"/>
</dbReference>
<dbReference type="NCBIfam" id="TIGR01128">
    <property type="entry name" value="holA"/>
    <property type="match status" value="1"/>
</dbReference>
<accession>A0A0F9HJR9</accession>
<dbReference type="SUPFAM" id="SSF52540">
    <property type="entry name" value="P-loop containing nucleoside triphosphate hydrolases"/>
    <property type="match status" value="1"/>
</dbReference>
<evidence type="ECO:0000256" key="4">
    <source>
        <dbReference type="ARBA" id="ARBA00022695"/>
    </source>
</evidence>
<evidence type="ECO:0000256" key="1">
    <source>
        <dbReference type="ARBA" id="ARBA00012417"/>
    </source>
</evidence>
<evidence type="ECO:0000259" key="9">
    <source>
        <dbReference type="Pfam" id="PF06144"/>
    </source>
</evidence>
<feature type="domain" description="DNA polymerase III delta subunit-like C-terminal" evidence="10">
    <location>
        <begin position="234"/>
        <end position="366"/>
    </location>
</feature>
<dbReference type="SUPFAM" id="SSF48019">
    <property type="entry name" value="post-AAA+ oligomerization domain-like"/>
    <property type="match status" value="1"/>
</dbReference>